<dbReference type="Gene3D" id="3.40.50.150">
    <property type="entry name" value="Vaccinia Virus protein VP39"/>
    <property type="match status" value="1"/>
</dbReference>
<dbReference type="Proteomes" id="UP000783287">
    <property type="component" value="Unassembled WGS sequence"/>
</dbReference>
<accession>A0A955L5L1</accession>
<gene>
    <name evidence="2" type="ORF">KC909_02870</name>
</gene>
<dbReference type="CDD" id="cd02440">
    <property type="entry name" value="AdoMet_MTases"/>
    <property type="match status" value="1"/>
</dbReference>
<protein>
    <submittedName>
        <fullName evidence="2">Class I SAM-dependent methyltransferase</fullName>
    </submittedName>
</protein>
<reference evidence="2" key="1">
    <citation type="submission" date="2020-04" db="EMBL/GenBank/DDBJ databases">
        <authorList>
            <person name="Zhang T."/>
        </authorList>
    </citation>
    <scope>NUCLEOTIDE SEQUENCE</scope>
    <source>
        <strain evidence="2">HKST-UBA14</strain>
    </source>
</reference>
<name>A0A955L5L1_9BACT</name>
<organism evidence="2 3">
    <name type="scientific">Candidatus Dojkabacteria bacterium</name>
    <dbReference type="NCBI Taxonomy" id="2099670"/>
    <lineage>
        <taxon>Bacteria</taxon>
        <taxon>Candidatus Dojkabacteria</taxon>
    </lineage>
</organism>
<evidence type="ECO:0000313" key="3">
    <source>
        <dbReference type="Proteomes" id="UP000783287"/>
    </source>
</evidence>
<dbReference type="InterPro" id="IPR029063">
    <property type="entry name" value="SAM-dependent_MTases_sf"/>
</dbReference>
<dbReference type="AlphaFoldDB" id="A0A955L5L1"/>
<keyword evidence="2" id="KW-0489">Methyltransferase</keyword>
<evidence type="ECO:0000313" key="2">
    <source>
        <dbReference type="EMBL" id="MCA9383282.1"/>
    </source>
</evidence>
<evidence type="ECO:0000259" key="1">
    <source>
        <dbReference type="Pfam" id="PF08242"/>
    </source>
</evidence>
<dbReference type="EMBL" id="JAGQLK010000048">
    <property type="protein sequence ID" value="MCA9383282.1"/>
    <property type="molecule type" value="Genomic_DNA"/>
</dbReference>
<reference evidence="2" key="2">
    <citation type="journal article" date="2021" name="Microbiome">
        <title>Successional dynamics and alternative stable states in a saline activated sludge microbial community over 9 years.</title>
        <authorList>
            <person name="Wang Y."/>
            <person name="Ye J."/>
            <person name="Ju F."/>
            <person name="Liu L."/>
            <person name="Boyd J.A."/>
            <person name="Deng Y."/>
            <person name="Parks D.H."/>
            <person name="Jiang X."/>
            <person name="Yin X."/>
            <person name="Woodcroft B.J."/>
            <person name="Tyson G.W."/>
            <person name="Hugenholtz P."/>
            <person name="Polz M.F."/>
            <person name="Zhang T."/>
        </authorList>
    </citation>
    <scope>NUCLEOTIDE SEQUENCE</scope>
    <source>
        <strain evidence="2">HKST-UBA14</strain>
    </source>
</reference>
<dbReference type="SUPFAM" id="SSF53335">
    <property type="entry name" value="S-adenosyl-L-methionine-dependent methyltransferases"/>
    <property type="match status" value="1"/>
</dbReference>
<dbReference type="GO" id="GO:0032259">
    <property type="term" value="P:methylation"/>
    <property type="evidence" value="ECO:0007669"/>
    <property type="project" value="UniProtKB-KW"/>
</dbReference>
<dbReference type="GO" id="GO:0008168">
    <property type="term" value="F:methyltransferase activity"/>
    <property type="evidence" value="ECO:0007669"/>
    <property type="project" value="UniProtKB-KW"/>
</dbReference>
<sequence>MNINKEFDSKNVKDLLLDFYSKNFEKAHVSIELALHIIEIAWDKEIDIDQKIRQLNRIYKKANTIADRTRVEIDLLDLIKLKENSNLLDIGANKLDLVNKLAAKHNSVTFTACDIIPQANEFRFPDRSTYLQITSNQQIPLTDNSFDVINIKFVLHHLENDKEIDFMLSEVNRLLQEDGKLYIWEESFRENIIDIDNTIETNNNLGILTDYGLTQKFQLLSNTEKYQFILVNDWIINAYNKHMPWTNMYKSWEKWIEIFSDKGFYNSKEYNLGLRLNGKVKQGINMLGEFIRHSR</sequence>
<dbReference type="InterPro" id="IPR013217">
    <property type="entry name" value="Methyltransf_12"/>
</dbReference>
<keyword evidence="2" id="KW-0808">Transferase</keyword>
<dbReference type="Pfam" id="PF08242">
    <property type="entry name" value="Methyltransf_12"/>
    <property type="match status" value="1"/>
</dbReference>
<feature type="domain" description="Methyltransferase type 12" evidence="1">
    <location>
        <begin position="88"/>
        <end position="181"/>
    </location>
</feature>
<comment type="caution">
    <text evidence="2">The sequence shown here is derived from an EMBL/GenBank/DDBJ whole genome shotgun (WGS) entry which is preliminary data.</text>
</comment>
<proteinExistence type="predicted"/>